<dbReference type="Pfam" id="PF08031">
    <property type="entry name" value="BBE"/>
    <property type="match status" value="1"/>
</dbReference>
<dbReference type="InterPro" id="IPR016169">
    <property type="entry name" value="FAD-bd_PCMH_sub2"/>
</dbReference>
<dbReference type="PANTHER" id="PTHR42973:SF39">
    <property type="entry name" value="FAD-BINDING PCMH-TYPE DOMAIN-CONTAINING PROTEIN"/>
    <property type="match status" value="1"/>
</dbReference>
<dbReference type="EMBL" id="BAAABX010000051">
    <property type="protein sequence ID" value="GAA0420697.1"/>
    <property type="molecule type" value="Genomic_DNA"/>
</dbReference>
<reference evidence="7 8" key="1">
    <citation type="journal article" date="2019" name="Int. J. Syst. Evol. Microbiol.">
        <title>The Global Catalogue of Microorganisms (GCM) 10K type strain sequencing project: providing services to taxonomists for standard genome sequencing and annotation.</title>
        <authorList>
            <consortium name="The Broad Institute Genomics Platform"/>
            <consortium name="The Broad Institute Genome Sequencing Center for Infectious Disease"/>
            <person name="Wu L."/>
            <person name="Ma J."/>
        </authorList>
    </citation>
    <scope>NUCLEOTIDE SEQUENCE [LARGE SCALE GENOMIC DNA]</scope>
    <source>
        <strain evidence="7 8">JCM 4788</strain>
    </source>
</reference>
<evidence type="ECO:0000313" key="8">
    <source>
        <dbReference type="Proteomes" id="UP001500879"/>
    </source>
</evidence>
<keyword evidence="5" id="KW-0560">Oxidoreductase</keyword>
<dbReference type="RefSeq" id="WP_344027728.1">
    <property type="nucleotide sequence ID" value="NZ_BAAABX010000051.1"/>
</dbReference>
<evidence type="ECO:0000256" key="1">
    <source>
        <dbReference type="ARBA" id="ARBA00001974"/>
    </source>
</evidence>
<keyword evidence="3" id="KW-0285">Flavoprotein</keyword>
<keyword evidence="8" id="KW-1185">Reference proteome</keyword>
<dbReference type="SUPFAM" id="SSF56176">
    <property type="entry name" value="FAD-binding/transporter-associated domain-like"/>
    <property type="match status" value="1"/>
</dbReference>
<accession>A0ABN0YY76</accession>
<comment type="similarity">
    <text evidence="2">Belongs to the oxygen-dependent FAD-linked oxidoreductase family.</text>
</comment>
<protein>
    <submittedName>
        <fullName evidence="7">FAD-binding oxidoreductase</fullName>
    </submittedName>
</protein>
<sequence>MNWRVEEGDPRYETLSQGFNQRWVGRPSYIQLIHDDASAVAAVREAVENGLRPTVRSGGHCYEDFVANTGGVVLDLSLMNGVRKGTDNRGEAAYIVEAGATNWDVITTLFRRFGKAVPGGSCYSVGSGGHVAGGGFGFLSRRHGLVVDHLVQVDVVTVRGGPDEPPVVEVVSAHREDDGPEGDLFWAHTGGGGGNFGVVLRYYFADDIPEPPARVWLSSIAWPWKDGLLERPEDFERLVKNFGTFFAEHSAKDERLYPGLFSILKLTHKANGNVVLLSQWDEEDPELLDAYVRAMEAGVATSSTAQLFSVGGIAVHLPEKRRQMPWFQATQTLNGSGDNQRGKYKSAYHRHPFTQEQIDSLYSWLTLDVPGADMSKTLVQADSYGCRINRPHPGDTAVPQRDSIFKLQFQSYWTDRAEDDLHTGFMRDWYADLYRATGGVPEISDDRNDRVTDGAYVNYPDTDLGIATDRDPAYPRLYYKGNYRRLQDTKRHWDPRNVFHHRQSVRLP</sequence>
<dbReference type="Gene3D" id="3.30.465.10">
    <property type="match status" value="1"/>
</dbReference>
<dbReference type="Pfam" id="PF01565">
    <property type="entry name" value="FAD_binding_4"/>
    <property type="match status" value="1"/>
</dbReference>
<dbReference type="PROSITE" id="PS51387">
    <property type="entry name" value="FAD_PCMH"/>
    <property type="match status" value="1"/>
</dbReference>
<evidence type="ECO:0000256" key="2">
    <source>
        <dbReference type="ARBA" id="ARBA00005466"/>
    </source>
</evidence>
<dbReference type="InterPro" id="IPR016166">
    <property type="entry name" value="FAD-bd_PCMH"/>
</dbReference>
<comment type="caution">
    <text evidence="7">The sequence shown here is derived from an EMBL/GenBank/DDBJ whole genome shotgun (WGS) entry which is preliminary data.</text>
</comment>
<dbReference type="Proteomes" id="UP001500879">
    <property type="component" value="Unassembled WGS sequence"/>
</dbReference>
<dbReference type="InterPro" id="IPR036318">
    <property type="entry name" value="FAD-bd_PCMH-like_sf"/>
</dbReference>
<organism evidence="7 8">
    <name type="scientific">Streptomyces luteireticuli</name>
    <dbReference type="NCBI Taxonomy" id="173858"/>
    <lineage>
        <taxon>Bacteria</taxon>
        <taxon>Bacillati</taxon>
        <taxon>Actinomycetota</taxon>
        <taxon>Actinomycetes</taxon>
        <taxon>Kitasatosporales</taxon>
        <taxon>Streptomycetaceae</taxon>
        <taxon>Streptomyces</taxon>
    </lineage>
</organism>
<keyword evidence="4" id="KW-0274">FAD</keyword>
<evidence type="ECO:0000313" key="7">
    <source>
        <dbReference type="EMBL" id="GAA0420697.1"/>
    </source>
</evidence>
<dbReference type="Gene3D" id="3.40.462.20">
    <property type="match status" value="1"/>
</dbReference>
<comment type="cofactor">
    <cofactor evidence="1">
        <name>FAD</name>
        <dbReference type="ChEBI" id="CHEBI:57692"/>
    </cofactor>
</comment>
<feature type="domain" description="FAD-binding PCMH-type" evidence="6">
    <location>
        <begin position="22"/>
        <end position="209"/>
    </location>
</feature>
<proteinExistence type="inferred from homology"/>
<dbReference type="InterPro" id="IPR006094">
    <property type="entry name" value="Oxid_FAD_bind_N"/>
</dbReference>
<gene>
    <name evidence="7" type="ORF">GCM10010357_47540</name>
</gene>
<dbReference type="PANTHER" id="PTHR42973">
    <property type="entry name" value="BINDING OXIDOREDUCTASE, PUTATIVE (AFU_ORTHOLOGUE AFUA_1G17690)-RELATED"/>
    <property type="match status" value="1"/>
</dbReference>
<evidence type="ECO:0000256" key="4">
    <source>
        <dbReference type="ARBA" id="ARBA00022827"/>
    </source>
</evidence>
<name>A0ABN0YY76_9ACTN</name>
<evidence type="ECO:0000256" key="5">
    <source>
        <dbReference type="ARBA" id="ARBA00023002"/>
    </source>
</evidence>
<evidence type="ECO:0000259" key="6">
    <source>
        <dbReference type="PROSITE" id="PS51387"/>
    </source>
</evidence>
<dbReference type="InterPro" id="IPR012951">
    <property type="entry name" value="BBE"/>
</dbReference>
<dbReference type="InterPro" id="IPR050416">
    <property type="entry name" value="FAD-linked_Oxidoreductase"/>
</dbReference>
<evidence type="ECO:0000256" key="3">
    <source>
        <dbReference type="ARBA" id="ARBA00022630"/>
    </source>
</evidence>